<reference evidence="11" key="1">
    <citation type="submission" date="2016-10" db="EMBL/GenBank/DDBJ databases">
        <authorList>
            <person name="Varghese N."/>
            <person name="Submissions S."/>
        </authorList>
    </citation>
    <scope>NUCLEOTIDE SEQUENCE [LARGE SCALE GENOMIC DNA]</scope>
    <source>
        <strain evidence="11">DSM 2179</strain>
    </source>
</reference>
<evidence type="ECO:0000256" key="5">
    <source>
        <dbReference type="ARBA" id="ARBA00022679"/>
    </source>
</evidence>
<gene>
    <name evidence="10" type="ORF">SAMN05660742_101196</name>
</gene>
<dbReference type="EMBL" id="FNZK01000001">
    <property type="protein sequence ID" value="SEI83891.1"/>
    <property type="molecule type" value="Genomic_DNA"/>
</dbReference>
<dbReference type="GO" id="GO:0008918">
    <property type="term" value="F:lipopolysaccharide 3-alpha-galactosyltransferase activity"/>
    <property type="evidence" value="ECO:0007669"/>
    <property type="project" value="InterPro"/>
</dbReference>
<keyword evidence="11" id="KW-1185">Reference proteome</keyword>
<dbReference type="SUPFAM" id="SSF53448">
    <property type="entry name" value="Nucleotide-diphospho-sugar transferases"/>
    <property type="match status" value="1"/>
</dbReference>
<dbReference type="AlphaFoldDB" id="A0A1H6TV55"/>
<dbReference type="InterPro" id="IPR013645">
    <property type="entry name" value="Glyco_transf_8N"/>
</dbReference>
<evidence type="ECO:0000256" key="1">
    <source>
        <dbReference type="ARBA" id="ARBA00001946"/>
    </source>
</evidence>
<evidence type="ECO:0000259" key="9">
    <source>
        <dbReference type="Pfam" id="PF08437"/>
    </source>
</evidence>
<keyword evidence="7" id="KW-0460">Magnesium</keyword>
<dbReference type="Pfam" id="PF08437">
    <property type="entry name" value="Glyco_transf_8C"/>
    <property type="match status" value="1"/>
</dbReference>
<dbReference type="InterPro" id="IPR002495">
    <property type="entry name" value="Glyco_trans_8"/>
</dbReference>
<evidence type="ECO:0000256" key="7">
    <source>
        <dbReference type="ARBA" id="ARBA00022842"/>
    </source>
</evidence>
<proteinExistence type="inferred from homology"/>
<protein>
    <submittedName>
        <fullName evidence="10">UDP-D-galactose:(Glucosyl)LPS alpha-1,3-D-galactosyltransferase</fullName>
    </submittedName>
</protein>
<comment type="cofactor">
    <cofactor evidence="1">
        <name>Mg(2+)</name>
        <dbReference type="ChEBI" id="CHEBI:18420"/>
    </cofactor>
</comment>
<evidence type="ECO:0000256" key="4">
    <source>
        <dbReference type="ARBA" id="ARBA00022676"/>
    </source>
</evidence>
<dbReference type="RefSeq" id="WP_091828415.1">
    <property type="nucleotide sequence ID" value="NZ_FNZK01000001.1"/>
</dbReference>
<organism evidence="10 11">
    <name type="scientific">Propionispira arboris</name>
    <dbReference type="NCBI Taxonomy" id="84035"/>
    <lineage>
        <taxon>Bacteria</taxon>
        <taxon>Bacillati</taxon>
        <taxon>Bacillota</taxon>
        <taxon>Negativicutes</taxon>
        <taxon>Selenomonadales</taxon>
        <taxon>Selenomonadaceae</taxon>
        <taxon>Propionispira</taxon>
    </lineage>
</organism>
<name>A0A1H6TV55_9FIRM</name>
<evidence type="ECO:0000313" key="10">
    <source>
        <dbReference type="EMBL" id="SEI83891.1"/>
    </source>
</evidence>
<dbReference type="Pfam" id="PF01501">
    <property type="entry name" value="Glyco_transf_8"/>
    <property type="match status" value="1"/>
</dbReference>
<dbReference type="CDD" id="cd04194">
    <property type="entry name" value="GT8_A4GalT_like"/>
    <property type="match status" value="1"/>
</dbReference>
<dbReference type="InterPro" id="IPR050748">
    <property type="entry name" value="Glycosyltrans_8_dom-fam"/>
</dbReference>
<evidence type="ECO:0000256" key="2">
    <source>
        <dbReference type="ARBA" id="ARBA00004713"/>
    </source>
</evidence>
<keyword evidence="5 10" id="KW-0808">Transferase</keyword>
<sequence length="328" mass="38696">MDIFDNIITRMESFSGDEIKNKKIDIHIAFGIDANFARGMGVCITSIILNNLDKKIEFHIFTDQLHVVDLEKLKQLTTYKNISIKIYYIDANGFKAFPITIAWSQAIYYRFIMAKFLCDKVDKVLYLDADILCIGSLDGLIQEDMQGNIILAIEDQVGGLQERITYLSMQSKQYFNSGVMYIDINRWNKEKITDKAIDLLRKYPERYKSFDQDVLNVLLDGKTNFIDRKWNYIYNLGYMEQVLPGNVNLIHFTGDKPWQQWTQHHFMVKCYEAYSLKSPWNSVPLTVPFHYKEKRRMAKSCKKNGEYLQAFIWFVKYIYTRIQIKCKE</sequence>
<comment type="similarity">
    <text evidence="3">Belongs to the glycosyltransferase 8 family.</text>
</comment>
<accession>A0A1H6TV55</accession>
<evidence type="ECO:0000256" key="6">
    <source>
        <dbReference type="ARBA" id="ARBA00022723"/>
    </source>
</evidence>
<evidence type="ECO:0000256" key="3">
    <source>
        <dbReference type="ARBA" id="ARBA00006351"/>
    </source>
</evidence>
<feature type="domain" description="Glycosyl transferase family 8 C-terminal" evidence="9">
    <location>
        <begin position="269"/>
        <end position="320"/>
    </location>
</feature>
<keyword evidence="6" id="KW-0479">Metal-binding</keyword>
<dbReference type="PANTHER" id="PTHR13778">
    <property type="entry name" value="GLYCOSYLTRANSFERASE 8 DOMAIN-CONTAINING PROTEIN"/>
    <property type="match status" value="1"/>
</dbReference>
<evidence type="ECO:0000313" key="11">
    <source>
        <dbReference type="Proteomes" id="UP000199662"/>
    </source>
</evidence>
<dbReference type="Proteomes" id="UP000199662">
    <property type="component" value="Unassembled WGS sequence"/>
</dbReference>
<dbReference type="PANTHER" id="PTHR13778:SF47">
    <property type="entry name" value="LIPOPOLYSACCHARIDE 1,3-GALACTOSYLTRANSFERASE"/>
    <property type="match status" value="1"/>
</dbReference>
<dbReference type="GO" id="GO:0046872">
    <property type="term" value="F:metal ion binding"/>
    <property type="evidence" value="ECO:0007669"/>
    <property type="project" value="UniProtKB-KW"/>
</dbReference>
<keyword evidence="4 10" id="KW-0328">Glycosyltransferase</keyword>
<keyword evidence="8" id="KW-0448">Lipopolysaccharide biosynthesis</keyword>
<comment type="pathway">
    <text evidence="2">Bacterial outer membrane biogenesis; LPS core biosynthesis.</text>
</comment>
<dbReference type="Gene3D" id="3.90.550.10">
    <property type="entry name" value="Spore Coat Polysaccharide Biosynthesis Protein SpsA, Chain A"/>
    <property type="match status" value="1"/>
</dbReference>
<evidence type="ECO:0000256" key="8">
    <source>
        <dbReference type="ARBA" id="ARBA00022985"/>
    </source>
</evidence>
<dbReference type="STRING" id="84035.SAMN05660742_101196"/>
<dbReference type="InterPro" id="IPR029044">
    <property type="entry name" value="Nucleotide-diphossugar_trans"/>
</dbReference>